<dbReference type="KEGG" id="lbc:LACBIDRAFT_308373"/>
<dbReference type="OrthoDB" id="10433538at2759"/>
<dbReference type="EMBL" id="DS547093">
    <property type="protein sequence ID" value="EDR13448.1"/>
    <property type="molecule type" value="Genomic_DNA"/>
</dbReference>
<sequence length="58" mass="6079">MANLPQVFRACLGLSAAPPILSVVGNCSPARHAGFRHLANQKVKKGVARPGEVSHDFG</sequence>
<dbReference type="HOGENOM" id="CLU_2979479_0_0_1"/>
<dbReference type="InParanoid" id="B0CW48"/>
<gene>
    <name evidence="1" type="ORF">LACBIDRAFT_308373</name>
</gene>
<accession>B0CW48</accession>
<dbReference type="AlphaFoldDB" id="B0CW48"/>
<proteinExistence type="predicted"/>
<evidence type="ECO:0000313" key="1">
    <source>
        <dbReference type="EMBL" id="EDR13448.1"/>
    </source>
</evidence>
<dbReference type="RefSeq" id="XP_001875946.1">
    <property type="nucleotide sequence ID" value="XM_001875911.1"/>
</dbReference>
<organism evidence="2">
    <name type="scientific">Laccaria bicolor (strain S238N-H82 / ATCC MYA-4686)</name>
    <name type="common">Bicoloured deceiver</name>
    <name type="synonym">Laccaria laccata var. bicolor</name>
    <dbReference type="NCBI Taxonomy" id="486041"/>
    <lineage>
        <taxon>Eukaryota</taxon>
        <taxon>Fungi</taxon>
        <taxon>Dikarya</taxon>
        <taxon>Basidiomycota</taxon>
        <taxon>Agaricomycotina</taxon>
        <taxon>Agaricomycetes</taxon>
        <taxon>Agaricomycetidae</taxon>
        <taxon>Agaricales</taxon>
        <taxon>Agaricineae</taxon>
        <taxon>Hydnangiaceae</taxon>
        <taxon>Laccaria</taxon>
    </lineage>
</organism>
<dbReference type="Proteomes" id="UP000001194">
    <property type="component" value="Unassembled WGS sequence"/>
</dbReference>
<protein>
    <submittedName>
        <fullName evidence="1">Predicted protein</fullName>
    </submittedName>
</protein>
<evidence type="ECO:0000313" key="2">
    <source>
        <dbReference type="Proteomes" id="UP000001194"/>
    </source>
</evidence>
<keyword evidence="2" id="KW-1185">Reference proteome</keyword>
<dbReference type="GeneID" id="6071859"/>
<name>B0CW48_LACBS</name>
<reference evidence="1 2" key="1">
    <citation type="journal article" date="2008" name="Nature">
        <title>The genome of Laccaria bicolor provides insights into mycorrhizal symbiosis.</title>
        <authorList>
            <person name="Martin F."/>
            <person name="Aerts A."/>
            <person name="Ahren D."/>
            <person name="Brun A."/>
            <person name="Danchin E.G.J."/>
            <person name="Duchaussoy F."/>
            <person name="Gibon J."/>
            <person name="Kohler A."/>
            <person name="Lindquist E."/>
            <person name="Pereda V."/>
            <person name="Salamov A."/>
            <person name="Shapiro H.J."/>
            <person name="Wuyts J."/>
            <person name="Blaudez D."/>
            <person name="Buee M."/>
            <person name="Brokstein P."/>
            <person name="Canbaeck B."/>
            <person name="Cohen D."/>
            <person name="Courty P.E."/>
            <person name="Coutinho P.M."/>
            <person name="Delaruelle C."/>
            <person name="Detter J.C."/>
            <person name="Deveau A."/>
            <person name="DiFazio S."/>
            <person name="Duplessis S."/>
            <person name="Fraissinet-Tachet L."/>
            <person name="Lucic E."/>
            <person name="Frey-Klett P."/>
            <person name="Fourrey C."/>
            <person name="Feussner I."/>
            <person name="Gay G."/>
            <person name="Grimwood J."/>
            <person name="Hoegger P.J."/>
            <person name="Jain P."/>
            <person name="Kilaru S."/>
            <person name="Labbe J."/>
            <person name="Lin Y.C."/>
            <person name="Legue V."/>
            <person name="Le Tacon F."/>
            <person name="Marmeisse R."/>
            <person name="Melayah D."/>
            <person name="Montanini B."/>
            <person name="Muratet M."/>
            <person name="Nehls U."/>
            <person name="Niculita-Hirzel H."/>
            <person name="Oudot-Le Secq M.P."/>
            <person name="Peter M."/>
            <person name="Quesneville H."/>
            <person name="Rajashekar B."/>
            <person name="Reich M."/>
            <person name="Rouhier N."/>
            <person name="Schmutz J."/>
            <person name="Yin T."/>
            <person name="Chalot M."/>
            <person name="Henrissat B."/>
            <person name="Kuees U."/>
            <person name="Lucas S."/>
            <person name="Van de Peer Y."/>
            <person name="Podila G.K."/>
            <person name="Polle A."/>
            <person name="Pukkila P.J."/>
            <person name="Richardson P.M."/>
            <person name="Rouze P."/>
            <person name="Sanders I.R."/>
            <person name="Stajich J.E."/>
            <person name="Tunlid A."/>
            <person name="Tuskan G."/>
            <person name="Grigoriev I.V."/>
        </authorList>
    </citation>
    <scope>NUCLEOTIDE SEQUENCE [LARGE SCALE GENOMIC DNA]</scope>
    <source>
        <strain evidence="2">S238N-H82 / ATCC MYA-4686</strain>
    </source>
</reference>